<evidence type="ECO:0000313" key="1">
    <source>
        <dbReference type="EMBL" id="QHS99951.1"/>
    </source>
</evidence>
<proteinExistence type="predicted"/>
<organism evidence="1">
    <name type="scientific">viral metagenome</name>
    <dbReference type="NCBI Taxonomy" id="1070528"/>
    <lineage>
        <taxon>unclassified sequences</taxon>
        <taxon>metagenomes</taxon>
        <taxon>organismal metagenomes</taxon>
    </lineage>
</organism>
<accession>A0A6C0C766</accession>
<dbReference type="EMBL" id="MN739352">
    <property type="protein sequence ID" value="QHS99951.1"/>
    <property type="molecule type" value="Genomic_DNA"/>
</dbReference>
<sequence length="127" mass="14222">MEASSEIKYLSTKSKQWAIQSGQTPHIFNVLGDPSELGKAIRDVRKDQIEITIIFLELKSESNTVCIGLEGIRINSDGKIIDLVPAIKKRKEISEEGNIVYISYAINLDTLTKNINDIMKKSRTENG</sequence>
<protein>
    <submittedName>
        <fullName evidence="1">Uncharacterized protein</fullName>
    </submittedName>
</protein>
<dbReference type="AlphaFoldDB" id="A0A6C0C766"/>
<reference evidence="1" key="1">
    <citation type="journal article" date="2020" name="Nature">
        <title>Giant virus diversity and host interactions through global metagenomics.</title>
        <authorList>
            <person name="Schulz F."/>
            <person name="Roux S."/>
            <person name="Paez-Espino D."/>
            <person name="Jungbluth S."/>
            <person name="Walsh D.A."/>
            <person name="Denef V.J."/>
            <person name="McMahon K.D."/>
            <person name="Konstantinidis K.T."/>
            <person name="Eloe-Fadrosh E.A."/>
            <person name="Kyrpides N.C."/>
            <person name="Woyke T."/>
        </authorList>
    </citation>
    <scope>NUCLEOTIDE SEQUENCE</scope>
    <source>
        <strain evidence="1">GVMAG-M-3300020192-26</strain>
    </source>
</reference>
<name>A0A6C0C766_9ZZZZ</name>